<evidence type="ECO:0000256" key="3">
    <source>
        <dbReference type="ARBA" id="ARBA00022741"/>
    </source>
</evidence>
<comment type="caution">
    <text evidence="7">The sequence shown here is derived from an EMBL/GenBank/DDBJ whole genome shotgun (WGS) entry which is preliminary data.</text>
</comment>
<evidence type="ECO:0000256" key="4">
    <source>
        <dbReference type="ARBA" id="ARBA00022840"/>
    </source>
</evidence>
<evidence type="ECO:0000313" key="7">
    <source>
        <dbReference type="EMBL" id="KUK89985.1"/>
    </source>
</evidence>
<dbReference type="Proteomes" id="UP000055014">
    <property type="component" value="Unassembled WGS sequence"/>
</dbReference>
<dbReference type="InterPro" id="IPR050095">
    <property type="entry name" value="ECF_ABC_transporter_ATP-bd"/>
</dbReference>
<dbReference type="InterPro" id="IPR017871">
    <property type="entry name" value="ABC_transporter-like_CS"/>
</dbReference>
<dbReference type="GO" id="GO:0043190">
    <property type="term" value="C:ATP-binding cassette (ABC) transporter complex"/>
    <property type="evidence" value="ECO:0007669"/>
    <property type="project" value="TreeGrafter"/>
</dbReference>
<sequence length="237" mass="25977">MSPEKSETLLSLLNISVKAGGGSILENFSLDVSKGERLALLGKNGSGKTTLLNIISGLKKPFSGRVSLEGQIGVVFQNPDSALFGSTVEENLAFPLQSLSLPRSEIMERIQLFISRFELTGIRDRDILTLSGGQRQLVSLAAALISEPGLLLLDEPLSMIDRHDREVMLATLSEIVSPETSVIFATNRFSEVQDFERFVLIGRQRKLFDGNSKELRESLSVFAEAEMTIPFEISVSC</sequence>
<dbReference type="InterPro" id="IPR027417">
    <property type="entry name" value="P-loop_NTPase"/>
</dbReference>
<dbReference type="Pfam" id="PF00005">
    <property type="entry name" value="ABC_tran"/>
    <property type="match status" value="1"/>
</dbReference>
<dbReference type="PANTHER" id="PTHR43553:SF24">
    <property type="entry name" value="ENERGY-COUPLING FACTOR TRANSPORTER ATP-BINDING PROTEIN ECFA1"/>
    <property type="match status" value="1"/>
</dbReference>
<dbReference type="SUPFAM" id="SSF52540">
    <property type="entry name" value="P-loop containing nucleoside triphosphate hydrolases"/>
    <property type="match status" value="1"/>
</dbReference>
<reference evidence="6 9" key="3">
    <citation type="journal article" date="2018" name="Nat. Biotechnol.">
        <title>A standardized bacterial taxonomy based on genome phylogeny substantially revises the tree of life.</title>
        <authorList>
            <person name="Parks D.H."/>
            <person name="Chuvochina M."/>
            <person name="Waite D.W."/>
            <person name="Rinke C."/>
            <person name="Skarshewski A."/>
            <person name="Chaumeil P.A."/>
            <person name="Hugenholtz P."/>
        </authorList>
    </citation>
    <scope>NUCLEOTIDE SEQUENCE [LARGE SCALE GENOMIC DNA]</scope>
    <source>
        <strain evidence="6">UBA9905</strain>
    </source>
</reference>
<evidence type="ECO:0000313" key="6">
    <source>
        <dbReference type="EMBL" id="HCO70373.1"/>
    </source>
</evidence>
<protein>
    <submittedName>
        <fullName evidence="6">ABC transporter ATP-binding protein</fullName>
    </submittedName>
    <submittedName>
        <fullName evidence="7">ABC-type cobalt transport system, ATPase component</fullName>
    </submittedName>
</protein>
<organism evidence="7 8">
    <name type="scientific">Mesotoga infera</name>
    <dbReference type="NCBI Taxonomy" id="1236046"/>
    <lineage>
        <taxon>Bacteria</taxon>
        <taxon>Thermotogati</taxon>
        <taxon>Thermotogota</taxon>
        <taxon>Thermotogae</taxon>
        <taxon>Kosmotogales</taxon>
        <taxon>Kosmotogaceae</taxon>
        <taxon>Mesotoga</taxon>
    </lineage>
</organism>
<dbReference type="GO" id="GO:0016887">
    <property type="term" value="F:ATP hydrolysis activity"/>
    <property type="evidence" value="ECO:0007669"/>
    <property type="project" value="InterPro"/>
</dbReference>
<keyword evidence="4 6" id="KW-0067">ATP-binding</keyword>
<dbReference type="InterPro" id="IPR003439">
    <property type="entry name" value="ABC_transporter-like_ATP-bd"/>
</dbReference>
<reference evidence="8" key="2">
    <citation type="journal article" date="2015" name="MBio">
        <title>Genome-Resolved Metagenomic Analysis Reveals Roles for Candidate Phyla and Other Microbial Community Members in Biogeochemical Transformations in Oil Reservoirs.</title>
        <authorList>
            <person name="Hu P."/>
            <person name="Tom L."/>
            <person name="Singh A."/>
            <person name="Thomas B.C."/>
            <person name="Baker B.J."/>
            <person name="Piceno Y.M."/>
            <person name="Andersen G.L."/>
            <person name="Banfield J.F."/>
        </authorList>
    </citation>
    <scope>NUCLEOTIDE SEQUENCE [LARGE SCALE GENOMIC DNA]</scope>
</reference>
<name>A0A101I8I8_9BACT</name>
<dbReference type="Proteomes" id="UP000264215">
    <property type="component" value="Unassembled WGS sequence"/>
</dbReference>
<dbReference type="PATRIC" id="fig|1236046.5.peg.347"/>
<dbReference type="Gene3D" id="3.40.50.300">
    <property type="entry name" value="P-loop containing nucleotide triphosphate hydrolases"/>
    <property type="match status" value="1"/>
</dbReference>
<dbReference type="AlphaFoldDB" id="A0A101I8I8"/>
<evidence type="ECO:0000313" key="9">
    <source>
        <dbReference type="Proteomes" id="UP000264215"/>
    </source>
</evidence>
<dbReference type="CDD" id="cd03225">
    <property type="entry name" value="ABC_cobalt_CbiO_domain1"/>
    <property type="match status" value="1"/>
</dbReference>
<evidence type="ECO:0000259" key="5">
    <source>
        <dbReference type="PROSITE" id="PS50893"/>
    </source>
</evidence>
<dbReference type="InterPro" id="IPR003593">
    <property type="entry name" value="AAA+_ATPase"/>
</dbReference>
<dbReference type="PROSITE" id="PS00211">
    <property type="entry name" value="ABC_TRANSPORTER_1"/>
    <property type="match status" value="1"/>
</dbReference>
<keyword evidence="2" id="KW-0813">Transport</keyword>
<dbReference type="EMBL" id="DQBS01000162">
    <property type="protein sequence ID" value="HCO70373.1"/>
    <property type="molecule type" value="Genomic_DNA"/>
</dbReference>
<dbReference type="SMR" id="A0A101I8I8"/>
<dbReference type="SMART" id="SM00382">
    <property type="entry name" value="AAA"/>
    <property type="match status" value="1"/>
</dbReference>
<reference evidence="7" key="1">
    <citation type="journal article" date="2015" name="MBio">
        <title>Genome-resolved metagenomic analysis reveals roles for candidate phyla and other microbial community members in biogeochemical transformations in oil reservoirs.</title>
        <authorList>
            <person name="Hu P."/>
            <person name="Tom L."/>
            <person name="Singh A."/>
            <person name="Thomas B.C."/>
            <person name="Baker B.J."/>
            <person name="Piceno Y.M."/>
            <person name="Andersen G.L."/>
            <person name="Banfield J.F."/>
        </authorList>
    </citation>
    <scope>NUCLEOTIDE SEQUENCE [LARGE SCALE GENOMIC DNA]</scope>
    <source>
        <strain evidence="7">46_70</strain>
    </source>
</reference>
<dbReference type="PANTHER" id="PTHR43553">
    <property type="entry name" value="HEAVY METAL TRANSPORTER"/>
    <property type="match status" value="1"/>
</dbReference>
<keyword evidence="3" id="KW-0547">Nucleotide-binding</keyword>
<feature type="domain" description="ABC transporter" evidence="5">
    <location>
        <begin position="10"/>
        <end position="228"/>
    </location>
</feature>
<dbReference type="GO" id="GO:0042626">
    <property type="term" value="F:ATPase-coupled transmembrane transporter activity"/>
    <property type="evidence" value="ECO:0007669"/>
    <property type="project" value="TreeGrafter"/>
</dbReference>
<dbReference type="EMBL" id="LGGW01000058">
    <property type="protein sequence ID" value="KUK89985.1"/>
    <property type="molecule type" value="Genomic_DNA"/>
</dbReference>
<gene>
    <name evidence="6" type="ORF">DIT26_07355</name>
    <name evidence="7" type="ORF">XE02_0757</name>
</gene>
<accession>A0A101I8I8</accession>
<proteinExistence type="inferred from homology"/>
<comment type="similarity">
    <text evidence="1">Belongs to the ABC transporter superfamily.</text>
</comment>
<dbReference type="GO" id="GO:0005524">
    <property type="term" value="F:ATP binding"/>
    <property type="evidence" value="ECO:0007669"/>
    <property type="project" value="UniProtKB-KW"/>
</dbReference>
<evidence type="ECO:0000313" key="8">
    <source>
        <dbReference type="Proteomes" id="UP000055014"/>
    </source>
</evidence>
<evidence type="ECO:0000256" key="2">
    <source>
        <dbReference type="ARBA" id="ARBA00022448"/>
    </source>
</evidence>
<evidence type="ECO:0000256" key="1">
    <source>
        <dbReference type="ARBA" id="ARBA00005417"/>
    </source>
</evidence>
<dbReference type="PROSITE" id="PS50893">
    <property type="entry name" value="ABC_TRANSPORTER_2"/>
    <property type="match status" value="1"/>
</dbReference>
<dbReference type="InterPro" id="IPR015856">
    <property type="entry name" value="ABC_transpr_CbiO/EcfA_su"/>
</dbReference>